<dbReference type="PRINTS" id="PR01438">
    <property type="entry name" value="UNVRSLSTRESS"/>
</dbReference>
<dbReference type="InterPro" id="IPR006015">
    <property type="entry name" value="Universal_stress_UspA"/>
</dbReference>
<reference evidence="3 4" key="1">
    <citation type="submission" date="2020-08" db="EMBL/GenBank/DDBJ databases">
        <title>Genomic Encyclopedia of Type Strains, Phase IV (KMG-IV): sequencing the most valuable type-strain genomes for metagenomic binning, comparative biology and taxonomic classification.</title>
        <authorList>
            <person name="Goeker M."/>
        </authorList>
    </citation>
    <scope>NUCLEOTIDE SEQUENCE [LARGE SCALE GENOMIC DNA]</scope>
    <source>
        <strain evidence="3 4">DSM 102134</strain>
    </source>
</reference>
<dbReference type="EMBL" id="JACHEJ010000001">
    <property type="protein sequence ID" value="MBB6178205.1"/>
    <property type="molecule type" value="Genomic_DNA"/>
</dbReference>
<dbReference type="Pfam" id="PF00582">
    <property type="entry name" value="Usp"/>
    <property type="match status" value="1"/>
</dbReference>
<dbReference type="InterPro" id="IPR006016">
    <property type="entry name" value="UspA"/>
</dbReference>
<name>A0A7X0DB42_9HYPH</name>
<proteinExistence type="inferred from homology"/>
<keyword evidence="4" id="KW-1185">Reference proteome</keyword>
<evidence type="ECO:0000259" key="2">
    <source>
        <dbReference type="Pfam" id="PF00582"/>
    </source>
</evidence>
<dbReference type="Proteomes" id="UP000535501">
    <property type="component" value="Unassembled WGS sequence"/>
</dbReference>
<dbReference type="Gene3D" id="3.40.50.12370">
    <property type="match status" value="1"/>
</dbReference>
<dbReference type="PANTHER" id="PTHR46268:SF15">
    <property type="entry name" value="UNIVERSAL STRESS PROTEIN HP_0031"/>
    <property type="match status" value="1"/>
</dbReference>
<organism evidence="3 4">
    <name type="scientific">Pseudorhizobium flavum</name>
    <dbReference type="NCBI Taxonomy" id="1335061"/>
    <lineage>
        <taxon>Bacteria</taxon>
        <taxon>Pseudomonadati</taxon>
        <taxon>Pseudomonadota</taxon>
        <taxon>Alphaproteobacteria</taxon>
        <taxon>Hyphomicrobiales</taxon>
        <taxon>Rhizobiaceae</taxon>
        <taxon>Rhizobium/Agrobacterium group</taxon>
        <taxon>Pseudorhizobium</taxon>
    </lineage>
</organism>
<gene>
    <name evidence="3" type="ORF">HNQ75_000148</name>
</gene>
<dbReference type="CDD" id="cd00293">
    <property type="entry name" value="USP-like"/>
    <property type="match status" value="1"/>
</dbReference>
<comment type="similarity">
    <text evidence="1">Belongs to the universal stress protein A family.</text>
</comment>
<sequence>MPFKTVLAVVGGKDTAADLQHAISLCAGSEAHLSVLALQVALSPTLSDYPVDTDWLDRRHHHQHDFKAAAEAHDAACAGSGISYDFASFYDEPVFLTEELTRRAFYADLITVGPRVMTNASLIGIVVNGGLFDAMSPVLLLPEGDQASLRPKRIMLGWNNKIEAIRAVRESMDMLMAAEAVYVAVVDPESPYADHDGEPGAELATFLARHGVNVTVDQIPSGGRPVEDVLNQRALEVSADMLVLGAYGHARWRQRIFGGVTSSMMKGVKLPTLLVR</sequence>
<accession>A0A7X0DB42</accession>
<protein>
    <submittedName>
        <fullName evidence="3">Nucleotide-binding universal stress UspA family protein</fullName>
    </submittedName>
</protein>
<feature type="domain" description="UspA" evidence="2">
    <location>
        <begin position="152"/>
        <end position="276"/>
    </location>
</feature>
<dbReference type="PANTHER" id="PTHR46268">
    <property type="entry name" value="STRESS RESPONSE PROTEIN NHAX"/>
    <property type="match status" value="1"/>
</dbReference>
<evidence type="ECO:0000313" key="4">
    <source>
        <dbReference type="Proteomes" id="UP000535501"/>
    </source>
</evidence>
<dbReference type="SUPFAM" id="SSF52402">
    <property type="entry name" value="Adenine nucleotide alpha hydrolases-like"/>
    <property type="match status" value="1"/>
</dbReference>
<evidence type="ECO:0000256" key="1">
    <source>
        <dbReference type="ARBA" id="ARBA00008791"/>
    </source>
</evidence>
<evidence type="ECO:0000313" key="3">
    <source>
        <dbReference type="EMBL" id="MBB6178205.1"/>
    </source>
</evidence>
<comment type="caution">
    <text evidence="3">The sequence shown here is derived from an EMBL/GenBank/DDBJ whole genome shotgun (WGS) entry which is preliminary data.</text>
</comment>
<dbReference type="AlphaFoldDB" id="A0A7X0DB42"/>
<dbReference type="RefSeq" id="WP_077549537.1">
    <property type="nucleotide sequence ID" value="NZ_JACHEJ010000001.1"/>
</dbReference>